<dbReference type="OrthoDB" id="9774690at2"/>
<feature type="domain" description="Aspartate/ornithine carbamoyltransferase carbamoyl-P binding" evidence="4">
    <location>
        <begin position="48"/>
        <end position="185"/>
    </location>
</feature>
<protein>
    <submittedName>
        <fullName evidence="5">Aspartate carbamoyltransferase catalytic subunit</fullName>
    </submittedName>
</protein>
<dbReference type="SUPFAM" id="SSF53671">
    <property type="entry name" value="Aspartate/ornithine carbamoyltransferase"/>
    <property type="match status" value="1"/>
</dbReference>
<dbReference type="PANTHER" id="PTHR45753">
    <property type="entry name" value="ORNITHINE CARBAMOYLTRANSFERASE, MITOCHONDRIAL"/>
    <property type="match status" value="1"/>
</dbReference>
<accession>A0A4V2UUC9</accession>
<dbReference type="UniPathway" id="UPA00070">
    <property type="reaction ID" value="UER00116"/>
</dbReference>
<dbReference type="GO" id="GO:0006520">
    <property type="term" value="P:amino acid metabolic process"/>
    <property type="evidence" value="ECO:0007669"/>
    <property type="project" value="InterPro"/>
</dbReference>
<dbReference type="Pfam" id="PF00185">
    <property type="entry name" value="OTCace"/>
    <property type="match status" value="1"/>
</dbReference>
<keyword evidence="1 2" id="KW-0808">Transferase</keyword>
<dbReference type="GO" id="GO:0016743">
    <property type="term" value="F:carboxyl- or carbamoyltransferase activity"/>
    <property type="evidence" value="ECO:0007669"/>
    <property type="project" value="InterPro"/>
</dbReference>
<dbReference type="PRINTS" id="PR00100">
    <property type="entry name" value="AOTCASE"/>
</dbReference>
<evidence type="ECO:0000256" key="2">
    <source>
        <dbReference type="RuleBase" id="RU003634"/>
    </source>
</evidence>
<dbReference type="InterPro" id="IPR006131">
    <property type="entry name" value="Asp_carbamoyltransf_Asp/Orn-bd"/>
</dbReference>
<dbReference type="PRINTS" id="PR00101">
    <property type="entry name" value="ATCASE"/>
</dbReference>
<evidence type="ECO:0000259" key="3">
    <source>
        <dbReference type="Pfam" id="PF00185"/>
    </source>
</evidence>
<evidence type="ECO:0000313" key="6">
    <source>
        <dbReference type="Proteomes" id="UP000295807"/>
    </source>
</evidence>
<dbReference type="InterPro" id="IPR036901">
    <property type="entry name" value="Asp/Orn_carbamoylTrfase_sf"/>
</dbReference>
<sequence>MVIEKLSKKGKAVESDPLVPDGLHPDPKKLLKKESINLDILRQLKGQSVLSVKQFDKELVCELCKFAALLEATEIGNRHPLDGKIVITAFFEASTRTRLSFESAVLRLDGKVISIPEGQSTGVAKGESLSDIGEMFNAYGDLVVMRHTETAAVEEVMKNLRIPLVNAGNGSGEHPTQALADWFAILKWKPRLKENRARKQDKIHLGILGTPGSMRAVKSFLQMSLLFRENIHCISIVSELANPLGEELAQELDESGVDFQITSDINEVISDLDVIYMNSIAFLGDSYKSLDSRFKLNQDSELKEDAVVLHPLARLDELDPNLDGTHHNLYFTQAHGAVFMRQALFISILNRFDRLGSGNGALDLNSET</sequence>
<name>A0A4V2UUC9_9SPHI</name>
<evidence type="ECO:0000256" key="1">
    <source>
        <dbReference type="ARBA" id="ARBA00022679"/>
    </source>
</evidence>
<organism evidence="5 6">
    <name type="scientific">Anseongella ginsenosidimutans</name>
    <dbReference type="NCBI Taxonomy" id="496056"/>
    <lineage>
        <taxon>Bacteria</taxon>
        <taxon>Pseudomonadati</taxon>
        <taxon>Bacteroidota</taxon>
        <taxon>Sphingobacteriia</taxon>
        <taxon>Sphingobacteriales</taxon>
        <taxon>Sphingobacteriaceae</taxon>
        <taxon>Anseongella</taxon>
    </lineage>
</organism>
<feature type="domain" description="Aspartate/ornithine carbamoyltransferase Asp/Orn-binding" evidence="3">
    <location>
        <begin position="203"/>
        <end position="347"/>
    </location>
</feature>
<dbReference type="RefSeq" id="WP_132127662.1">
    <property type="nucleotide sequence ID" value="NZ_CP042432.1"/>
</dbReference>
<dbReference type="Pfam" id="PF02729">
    <property type="entry name" value="OTCace_N"/>
    <property type="match status" value="1"/>
</dbReference>
<dbReference type="GO" id="GO:0044205">
    <property type="term" value="P:'de novo' UMP biosynthetic process"/>
    <property type="evidence" value="ECO:0007669"/>
    <property type="project" value="UniProtKB-UniPathway"/>
</dbReference>
<dbReference type="GO" id="GO:0016597">
    <property type="term" value="F:amino acid binding"/>
    <property type="evidence" value="ECO:0007669"/>
    <property type="project" value="InterPro"/>
</dbReference>
<reference evidence="5 6" key="1">
    <citation type="submission" date="2019-03" db="EMBL/GenBank/DDBJ databases">
        <title>Genomic Encyclopedia of Type Strains, Phase IV (KMG-IV): sequencing the most valuable type-strain genomes for metagenomic binning, comparative biology and taxonomic classification.</title>
        <authorList>
            <person name="Goeker M."/>
        </authorList>
    </citation>
    <scope>NUCLEOTIDE SEQUENCE [LARGE SCALE GENOMIC DNA]</scope>
    <source>
        <strain evidence="5 6">DSM 21100</strain>
    </source>
</reference>
<dbReference type="GO" id="GO:0005829">
    <property type="term" value="C:cytosol"/>
    <property type="evidence" value="ECO:0007669"/>
    <property type="project" value="TreeGrafter"/>
</dbReference>
<dbReference type="AlphaFoldDB" id="A0A4V2UUC9"/>
<comment type="caution">
    <text evidence="5">The sequence shown here is derived from an EMBL/GenBank/DDBJ whole genome shotgun (WGS) entry which is preliminary data.</text>
</comment>
<gene>
    <name evidence="5" type="ORF">EDD80_101412</name>
</gene>
<keyword evidence="6" id="KW-1185">Reference proteome</keyword>
<evidence type="ECO:0000259" key="4">
    <source>
        <dbReference type="Pfam" id="PF02729"/>
    </source>
</evidence>
<dbReference type="InterPro" id="IPR006132">
    <property type="entry name" value="Asp/Orn_carbamoyltranf_P-bd"/>
</dbReference>
<proteinExistence type="inferred from homology"/>
<dbReference type="Gene3D" id="3.40.50.1370">
    <property type="entry name" value="Aspartate/ornithine carbamoyltransferase"/>
    <property type="match status" value="2"/>
</dbReference>
<dbReference type="PANTHER" id="PTHR45753:SF6">
    <property type="entry name" value="ASPARTATE CARBAMOYLTRANSFERASE"/>
    <property type="match status" value="1"/>
</dbReference>
<dbReference type="Proteomes" id="UP000295807">
    <property type="component" value="Unassembled WGS sequence"/>
</dbReference>
<evidence type="ECO:0000313" key="5">
    <source>
        <dbReference type="EMBL" id="TCS90213.1"/>
    </source>
</evidence>
<dbReference type="PROSITE" id="PS00097">
    <property type="entry name" value="CARBAMOYLTRANSFERASE"/>
    <property type="match status" value="1"/>
</dbReference>
<dbReference type="InterPro" id="IPR006130">
    <property type="entry name" value="Asp/Orn_carbamoylTrfase"/>
</dbReference>
<comment type="similarity">
    <text evidence="2">Belongs to the aspartate/ornithine carbamoyltransferase superfamily.</text>
</comment>
<dbReference type="EMBL" id="SMAD01000001">
    <property type="protein sequence ID" value="TCS90213.1"/>
    <property type="molecule type" value="Genomic_DNA"/>
</dbReference>